<evidence type="ECO:0000259" key="8">
    <source>
        <dbReference type="Pfam" id="PF25917"/>
    </source>
</evidence>
<evidence type="ECO:0000256" key="2">
    <source>
        <dbReference type="ARBA" id="ARBA00022692"/>
    </source>
</evidence>
<protein>
    <submittedName>
        <fullName evidence="10">HlyD family secretion protein</fullName>
    </submittedName>
</protein>
<dbReference type="InterPro" id="IPR050739">
    <property type="entry name" value="MFP"/>
</dbReference>
<dbReference type="SUPFAM" id="SSF111369">
    <property type="entry name" value="HlyD-like secretion proteins"/>
    <property type="match status" value="3"/>
</dbReference>
<feature type="domain" description="Multidrug resistance protein MdtA-like alpha-helical hairpin" evidence="7">
    <location>
        <begin position="130"/>
        <end position="225"/>
    </location>
</feature>
<evidence type="ECO:0000256" key="3">
    <source>
        <dbReference type="ARBA" id="ARBA00022989"/>
    </source>
</evidence>
<feature type="transmembrane region" description="Helical" evidence="6">
    <location>
        <begin position="21"/>
        <end position="43"/>
    </location>
</feature>
<dbReference type="Gene3D" id="2.40.50.100">
    <property type="match status" value="1"/>
</dbReference>
<comment type="subcellular location">
    <subcellularLocation>
        <location evidence="1">Membrane</location>
        <topology evidence="1">Single-pass membrane protein</topology>
    </subcellularLocation>
</comment>
<evidence type="ECO:0000313" key="10">
    <source>
        <dbReference type="EMBL" id="KAA9332814.1"/>
    </source>
</evidence>
<dbReference type="GO" id="GO:0016020">
    <property type="term" value="C:membrane"/>
    <property type="evidence" value="ECO:0007669"/>
    <property type="project" value="UniProtKB-SubCell"/>
</dbReference>
<evidence type="ECO:0000256" key="6">
    <source>
        <dbReference type="SAM" id="Phobius"/>
    </source>
</evidence>
<keyword evidence="3 6" id="KW-1133">Transmembrane helix</keyword>
<dbReference type="Pfam" id="PF25917">
    <property type="entry name" value="BSH_RND"/>
    <property type="match status" value="1"/>
</dbReference>
<accession>A0A5N1IRY8</accession>
<evidence type="ECO:0000256" key="4">
    <source>
        <dbReference type="ARBA" id="ARBA00023136"/>
    </source>
</evidence>
<dbReference type="PANTHER" id="PTHR30386">
    <property type="entry name" value="MEMBRANE FUSION SUBUNIT OF EMRAB-TOLC MULTIDRUG EFFLUX PUMP"/>
    <property type="match status" value="1"/>
</dbReference>
<feature type="domain" description="CusB-like beta-barrel" evidence="9">
    <location>
        <begin position="260"/>
        <end position="300"/>
    </location>
</feature>
<dbReference type="AlphaFoldDB" id="A0A5N1IRY8"/>
<dbReference type="RefSeq" id="WP_150904227.1">
    <property type="nucleotide sequence ID" value="NZ_VTWT01000006.1"/>
</dbReference>
<evidence type="ECO:0000259" key="9">
    <source>
        <dbReference type="Pfam" id="PF25954"/>
    </source>
</evidence>
<dbReference type="PANTHER" id="PTHR30386:SF26">
    <property type="entry name" value="TRANSPORT PROTEIN COMB"/>
    <property type="match status" value="1"/>
</dbReference>
<feature type="coiled-coil region" evidence="5">
    <location>
        <begin position="121"/>
        <end position="155"/>
    </location>
</feature>
<evidence type="ECO:0000313" key="11">
    <source>
        <dbReference type="Proteomes" id="UP000326570"/>
    </source>
</evidence>
<dbReference type="InterPro" id="IPR058792">
    <property type="entry name" value="Beta-barrel_RND_2"/>
</dbReference>
<dbReference type="Proteomes" id="UP000326570">
    <property type="component" value="Unassembled WGS sequence"/>
</dbReference>
<name>A0A5N1IRY8_9BACT</name>
<evidence type="ECO:0000259" key="7">
    <source>
        <dbReference type="Pfam" id="PF25876"/>
    </source>
</evidence>
<dbReference type="Pfam" id="PF25876">
    <property type="entry name" value="HH_MFP_RND"/>
    <property type="match status" value="1"/>
</dbReference>
<dbReference type="InterPro" id="IPR058625">
    <property type="entry name" value="MdtA-like_BSH"/>
</dbReference>
<comment type="caution">
    <text evidence="10">The sequence shown here is derived from an EMBL/GenBank/DDBJ whole genome shotgun (WGS) entry which is preliminary data.</text>
</comment>
<keyword evidence="2 6" id="KW-0812">Transmembrane</keyword>
<keyword evidence="5" id="KW-0175">Coiled coil</keyword>
<dbReference type="GO" id="GO:0055085">
    <property type="term" value="P:transmembrane transport"/>
    <property type="evidence" value="ECO:0007669"/>
    <property type="project" value="InterPro"/>
</dbReference>
<proteinExistence type="predicted"/>
<evidence type="ECO:0000256" key="5">
    <source>
        <dbReference type="SAM" id="Coils"/>
    </source>
</evidence>
<feature type="domain" description="Multidrug resistance protein MdtA-like barrel-sandwich hybrid" evidence="8">
    <location>
        <begin position="63"/>
        <end position="256"/>
    </location>
</feature>
<reference evidence="10 11" key="1">
    <citation type="submission" date="2019-09" db="EMBL/GenBank/DDBJ databases">
        <title>Genome sequence of Adhaeribacter sp. M2.</title>
        <authorList>
            <person name="Srinivasan S."/>
        </authorList>
    </citation>
    <scope>NUCLEOTIDE SEQUENCE [LARGE SCALE GENOMIC DNA]</scope>
    <source>
        <strain evidence="10 11">M2</strain>
    </source>
</reference>
<dbReference type="Gene3D" id="1.10.287.470">
    <property type="entry name" value="Helix hairpin bin"/>
    <property type="match status" value="1"/>
</dbReference>
<sequence length="357" mass="39399">MSNHTAPEKEVKQKKKKTGPLVTNILLLGVIAFGLYWVANLFFNFSNTEVTNDAQVEQFITPINARVGGYIEEIRFTEHQRVKKGDTLVVINPSEIKIQLAQAEAAYLDAVASKNVTSSSVNTVSNNVAVSEANIAEAQARLWNMEQNYKRYANLLKDEAVTRQQFEQVKTEFDAAKARYHGLLKMKQTTQLSTKEVKSRLAVNEANIKRAEAALEMAKLNLKYTVITAPYDGVVGRRTIQEGQLLQPGQALVAIVRSGQVWVVANYKETQTANLSIGEPVEISVDAVNGIVFKGKITAISEATGAKFSAVPTDNSTGNFVKIQQRIPVRIEFTEANKKADLEKLRAGMNVEVKATI</sequence>
<dbReference type="EMBL" id="VTWT01000006">
    <property type="protein sequence ID" value="KAA9332814.1"/>
    <property type="molecule type" value="Genomic_DNA"/>
</dbReference>
<keyword evidence="4 6" id="KW-0472">Membrane</keyword>
<evidence type="ECO:0000256" key="1">
    <source>
        <dbReference type="ARBA" id="ARBA00004167"/>
    </source>
</evidence>
<keyword evidence="11" id="KW-1185">Reference proteome</keyword>
<dbReference type="Gene3D" id="2.40.30.170">
    <property type="match status" value="1"/>
</dbReference>
<gene>
    <name evidence="10" type="ORF">F0P94_12525</name>
</gene>
<dbReference type="Pfam" id="PF25954">
    <property type="entry name" value="Beta-barrel_RND_2"/>
    <property type="match status" value="1"/>
</dbReference>
<dbReference type="InterPro" id="IPR058624">
    <property type="entry name" value="MdtA-like_HH"/>
</dbReference>
<organism evidence="10 11">
    <name type="scientific">Adhaeribacter soli</name>
    <dbReference type="NCBI Taxonomy" id="2607655"/>
    <lineage>
        <taxon>Bacteria</taxon>
        <taxon>Pseudomonadati</taxon>
        <taxon>Bacteroidota</taxon>
        <taxon>Cytophagia</taxon>
        <taxon>Cytophagales</taxon>
        <taxon>Hymenobacteraceae</taxon>
        <taxon>Adhaeribacter</taxon>
    </lineage>
</organism>